<evidence type="ECO:0000256" key="3">
    <source>
        <dbReference type="ARBA" id="ARBA00022840"/>
    </source>
</evidence>
<feature type="region of interest" description="Disordered" evidence="4">
    <location>
        <begin position="224"/>
        <end position="279"/>
    </location>
</feature>
<sequence length="279" mass="29092">MAEIVLSGHGLTKSFGSAVALAGVDLAVAPGEALAIMGPSGSGKSTLLHCLAGIMKPDQGEVRLLGQRIDTMGERQRSELRRTRFGFVFQFGQLLPELPAEENVALPLMLGGASRGKAVEAARRWFGPLGLAGMESRRPGELSGGQAQRVAIARALVTKPAVVFADEPTGALDQATGHDTMRLLVEATKHNHASLIVVTHDPNVARWCDRTVEVRDGRLLVPAAAGAPLPGREPNGGPYGGPARPYAANAGPAEPYGGDRPVAGPGRGADTQDFPVVRP</sequence>
<keyword evidence="2" id="KW-0547">Nucleotide-binding</keyword>
<dbReference type="PROSITE" id="PS00211">
    <property type="entry name" value="ABC_TRANSPORTER_1"/>
    <property type="match status" value="1"/>
</dbReference>
<name>A0A3A4ANB4_9ACTN</name>
<dbReference type="InterPro" id="IPR015854">
    <property type="entry name" value="ABC_transpr_LolD-like"/>
</dbReference>
<dbReference type="SMART" id="SM00382">
    <property type="entry name" value="AAA"/>
    <property type="match status" value="1"/>
</dbReference>
<dbReference type="Proteomes" id="UP000265768">
    <property type="component" value="Unassembled WGS sequence"/>
</dbReference>
<protein>
    <submittedName>
        <fullName evidence="6">ABC transporter ATP-binding protein</fullName>
    </submittedName>
</protein>
<evidence type="ECO:0000259" key="5">
    <source>
        <dbReference type="PROSITE" id="PS50893"/>
    </source>
</evidence>
<evidence type="ECO:0000313" key="6">
    <source>
        <dbReference type="EMBL" id="RJL22808.1"/>
    </source>
</evidence>
<dbReference type="GO" id="GO:0016887">
    <property type="term" value="F:ATP hydrolysis activity"/>
    <property type="evidence" value="ECO:0007669"/>
    <property type="project" value="InterPro"/>
</dbReference>
<dbReference type="InterPro" id="IPR027417">
    <property type="entry name" value="P-loop_NTPase"/>
</dbReference>
<dbReference type="SUPFAM" id="SSF52540">
    <property type="entry name" value="P-loop containing nucleoside triphosphate hydrolases"/>
    <property type="match status" value="1"/>
</dbReference>
<dbReference type="GO" id="GO:0005886">
    <property type="term" value="C:plasma membrane"/>
    <property type="evidence" value="ECO:0007669"/>
    <property type="project" value="TreeGrafter"/>
</dbReference>
<dbReference type="PROSITE" id="PS50893">
    <property type="entry name" value="ABC_TRANSPORTER_2"/>
    <property type="match status" value="1"/>
</dbReference>
<dbReference type="GO" id="GO:0005524">
    <property type="term" value="F:ATP binding"/>
    <property type="evidence" value="ECO:0007669"/>
    <property type="project" value="UniProtKB-KW"/>
</dbReference>
<dbReference type="Gene3D" id="3.40.50.300">
    <property type="entry name" value="P-loop containing nucleotide triphosphate hydrolases"/>
    <property type="match status" value="1"/>
</dbReference>
<dbReference type="InterPro" id="IPR017871">
    <property type="entry name" value="ABC_transporter-like_CS"/>
</dbReference>
<dbReference type="GO" id="GO:0022857">
    <property type="term" value="F:transmembrane transporter activity"/>
    <property type="evidence" value="ECO:0007669"/>
    <property type="project" value="TreeGrafter"/>
</dbReference>
<gene>
    <name evidence="6" type="ORF">D5H75_35100</name>
</gene>
<dbReference type="Pfam" id="PF00005">
    <property type="entry name" value="ABC_tran"/>
    <property type="match status" value="1"/>
</dbReference>
<accession>A0A3A4ANB4</accession>
<dbReference type="InterPro" id="IPR003439">
    <property type="entry name" value="ABC_transporter-like_ATP-bd"/>
</dbReference>
<dbReference type="PANTHER" id="PTHR24220">
    <property type="entry name" value="IMPORT ATP-BINDING PROTEIN"/>
    <property type="match status" value="1"/>
</dbReference>
<keyword evidence="7" id="KW-1185">Reference proteome</keyword>
<dbReference type="PANTHER" id="PTHR24220:SF685">
    <property type="entry name" value="ABC TRANSPORTER RELATED"/>
    <property type="match status" value="1"/>
</dbReference>
<keyword evidence="3 6" id="KW-0067">ATP-binding</keyword>
<dbReference type="OrthoDB" id="3266715at2"/>
<feature type="compositionally biased region" description="Low complexity" evidence="4">
    <location>
        <begin position="224"/>
        <end position="253"/>
    </location>
</feature>
<dbReference type="CDD" id="cd03255">
    <property type="entry name" value="ABC_MJ0796_LolCDE_FtsE"/>
    <property type="match status" value="1"/>
</dbReference>
<feature type="domain" description="ABC transporter" evidence="5">
    <location>
        <begin position="6"/>
        <end position="241"/>
    </location>
</feature>
<dbReference type="InterPro" id="IPR017911">
    <property type="entry name" value="MacB-like_ATP-bd"/>
</dbReference>
<dbReference type="InterPro" id="IPR003593">
    <property type="entry name" value="AAA+_ATPase"/>
</dbReference>
<dbReference type="EMBL" id="QZEY01000021">
    <property type="protein sequence ID" value="RJL22808.1"/>
    <property type="molecule type" value="Genomic_DNA"/>
</dbReference>
<comment type="caution">
    <text evidence="6">The sequence shown here is derived from an EMBL/GenBank/DDBJ whole genome shotgun (WGS) entry which is preliminary data.</text>
</comment>
<keyword evidence="1" id="KW-0813">Transport</keyword>
<reference evidence="6 7" key="1">
    <citation type="submission" date="2018-09" db="EMBL/GenBank/DDBJ databases">
        <title>YIM 75507 draft genome.</title>
        <authorList>
            <person name="Tang S."/>
            <person name="Feng Y."/>
        </authorList>
    </citation>
    <scope>NUCLEOTIDE SEQUENCE [LARGE SCALE GENOMIC DNA]</scope>
    <source>
        <strain evidence="6 7">YIM 75507</strain>
    </source>
</reference>
<evidence type="ECO:0000256" key="2">
    <source>
        <dbReference type="ARBA" id="ARBA00022741"/>
    </source>
</evidence>
<evidence type="ECO:0000313" key="7">
    <source>
        <dbReference type="Proteomes" id="UP000265768"/>
    </source>
</evidence>
<organism evidence="6 7">
    <name type="scientific">Bailinhaonella thermotolerans</name>
    <dbReference type="NCBI Taxonomy" id="1070861"/>
    <lineage>
        <taxon>Bacteria</taxon>
        <taxon>Bacillati</taxon>
        <taxon>Actinomycetota</taxon>
        <taxon>Actinomycetes</taxon>
        <taxon>Streptosporangiales</taxon>
        <taxon>Streptosporangiaceae</taxon>
        <taxon>Bailinhaonella</taxon>
    </lineage>
</organism>
<proteinExistence type="predicted"/>
<evidence type="ECO:0000256" key="4">
    <source>
        <dbReference type="SAM" id="MobiDB-lite"/>
    </source>
</evidence>
<dbReference type="AlphaFoldDB" id="A0A3A4ANB4"/>
<evidence type="ECO:0000256" key="1">
    <source>
        <dbReference type="ARBA" id="ARBA00022448"/>
    </source>
</evidence>